<dbReference type="PANTHER" id="PTHR37299">
    <property type="entry name" value="TRANSCRIPTIONAL REGULATOR-RELATED"/>
    <property type="match status" value="1"/>
</dbReference>
<dbReference type="Gene3D" id="2.40.50.1020">
    <property type="entry name" value="LytTr DNA-binding domain"/>
    <property type="match status" value="1"/>
</dbReference>
<dbReference type="InterPro" id="IPR001789">
    <property type="entry name" value="Sig_transdc_resp-reg_receiver"/>
</dbReference>
<proteinExistence type="predicted"/>
<evidence type="ECO:0000259" key="2">
    <source>
        <dbReference type="PROSITE" id="PS50110"/>
    </source>
</evidence>
<reference evidence="4 5" key="1">
    <citation type="submission" date="2018-03" db="EMBL/GenBank/DDBJ databases">
        <title>Genomic Encyclopedia of Archaeal and Bacterial Type Strains, Phase II (KMG-II): from individual species to whole genera.</title>
        <authorList>
            <person name="Goeker M."/>
        </authorList>
    </citation>
    <scope>NUCLEOTIDE SEQUENCE [LARGE SCALE GENOMIC DNA]</scope>
    <source>
        <strain evidence="4 5">DSM 28354</strain>
    </source>
</reference>
<dbReference type="AlphaFoldDB" id="A0A2T0SR87"/>
<evidence type="ECO:0000313" key="5">
    <source>
        <dbReference type="Proteomes" id="UP000238375"/>
    </source>
</evidence>
<accession>A0A2T0SR87</accession>
<dbReference type="GO" id="GO:0000156">
    <property type="term" value="F:phosphorelay response regulator activity"/>
    <property type="evidence" value="ECO:0007669"/>
    <property type="project" value="InterPro"/>
</dbReference>
<feature type="domain" description="Response regulatory" evidence="2">
    <location>
        <begin position="7"/>
        <end position="118"/>
    </location>
</feature>
<protein>
    <submittedName>
        <fullName evidence="4">LytTR family two component transcriptional regulator</fullName>
    </submittedName>
</protein>
<keyword evidence="1" id="KW-0597">Phosphoprotein</keyword>
<dbReference type="InterPro" id="IPR011006">
    <property type="entry name" value="CheY-like_superfamily"/>
</dbReference>
<feature type="domain" description="HTH LytTR-type" evidence="3">
    <location>
        <begin position="139"/>
        <end position="237"/>
    </location>
</feature>
<feature type="modified residue" description="4-aspartylphosphate" evidence="1">
    <location>
        <position position="58"/>
    </location>
</feature>
<gene>
    <name evidence="4" type="ORF">CLV58_11347</name>
</gene>
<dbReference type="Pfam" id="PF00072">
    <property type="entry name" value="Response_reg"/>
    <property type="match status" value="1"/>
</dbReference>
<dbReference type="PANTHER" id="PTHR37299:SF1">
    <property type="entry name" value="STAGE 0 SPORULATION PROTEIN A HOMOLOG"/>
    <property type="match status" value="1"/>
</dbReference>
<dbReference type="InterPro" id="IPR007492">
    <property type="entry name" value="LytTR_DNA-bd_dom"/>
</dbReference>
<name>A0A2T0SR87_9BACT</name>
<dbReference type="PROSITE" id="PS50110">
    <property type="entry name" value="RESPONSE_REGULATORY"/>
    <property type="match status" value="1"/>
</dbReference>
<comment type="caution">
    <text evidence="4">The sequence shown here is derived from an EMBL/GenBank/DDBJ whole genome shotgun (WGS) entry which is preliminary data.</text>
</comment>
<keyword evidence="5" id="KW-1185">Reference proteome</keyword>
<evidence type="ECO:0000256" key="1">
    <source>
        <dbReference type="PROSITE-ProRule" id="PRU00169"/>
    </source>
</evidence>
<dbReference type="Pfam" id="PF04397">
    <property type="entry name" value="LytTR"/>
    <property type="match status" value="1"/>
</dbReference>
<dbReference type="OrthoDB" id="2168082at2"/>
<dbReference type="Proteomes" id="UP000238375">
    <property type="component" value="Unassembled WGS sequence"/>
</dbReference>
<dbReference type="SMART" id="SM00448">
    <property type="entry name" value="REC"/>
    <property type="match status" value="1"/>
</dbReference>
<dbReference type="InterPro" id="IPR046947">
    <property type="entry name" value="LytR-like"/>
</dbReference>
<sequence>MQHPPFSCMIVDDNEIDRLTALAHARQYPTLDVVGMFESPTDALASLQHRAVDVLLLDVDMPGLSGLELRAQLMQVPVCVFITAYPDYAADSFAVDALDYLLKPIRADRFRHTVSRVEQFFELKRKAQLFDLSLGADTIFIKDGHRQIKLNLHEVIYLEGLKDYTRIVTTTQPYTVLSSIGNLLQNEPFQSFLRIHRSYAVQRHYIDRIDAQQVHVRQFTLPVGRSYRSVFRQDLHD</sequence>
<dbReference type="Gene3D" id="3.40.50.2300">
    <property type="match status" value="1"/>
</dbReference>
<dbReference type="PROSITE" id="PS50930">
    <property type="entry name" value="HTH_LYTTR"/>
    <property type="match status" value="1"/>
</dbReference>
<dbReference type="GO" id="GO:0003677">
    <property type="term" value="F:DNA binding"/>
    <property type="evidence" value="ECO:0007669"/>
    <property type="project" value="InterPro"/>
</dbReference>
<evidence type="ECO:0000313" key="4">
    <source>
        <dbReference type="EMBL" id="PRY35919.1"/>
    </source>
</evidence>
<dbReference type="SUPFAM" id="SSF52172">
    <property type="entry name" value="CheY-like"/>
    <property type="match status" value="1"/>
</dbReference>
<dbReference type="EMBL" id="PVTE01000013">
    <property type="protein sequence ID" value="PRY35919.1"/>
    <property type="molecule type" value="Genomic_DNA"/>
</dbReference>
<evidence type="ECO:0000259" key="3">
    <source>
        <dbReference type="PROSITE" id="PS50930"/>
    </source>
</evidence>
<organism evidence="4 5">
    <name type="scientific">Spirosoma oryzae</name>
    <dbReference type="NCBI Taxonomy" id="1469603"/>
    <lineage>
        <taxon>Bacteria</taxon>
        <taxon>Pseudomonadati</taxon>
        <taxon>Bacteroidota</taxon>
        <taxon>Cytophagia</taxon>
        <taxon>Cytophagales</taxon>
        <taxon>Cytophagaceae</taxon>
        <taxon>Spirosoma</taxon>
    </lineage>
</organism>
<dbReference type="SMART" id="SM00850">
    <property type="entry name" value="LytTR"/>
    <property type="match status" value="1"/>
</dbReference>